<feature type="transmembrane region" description="Helical" evidence="1">
    <location>
        <begin position="355"/>
        <end position="372"/>
    </location>
</feature>
<evidence type="ECO:0000313" key="5">
    <source>
        <dbReference type="Proteomes" id="UP000198803"/>
    </source>
</evidence>
<dbReference type="Pfam" id="PF11860">
    <property type="entry name" value="Muramidase"/>
    <property type="match status" value="1"/>
</dbReference>
<accession>A0ABY0QH30</accession>
<dbReference type="InterPro" id="IPR002477">
    <property type="entry name" value="Peptidoglycan-bd-like"/>
</dbReference>
<gene>
    <name evidence="4" type="ORF">SAMN05444163_8016</name>
</gene>
<dbReference type="Proteomes" id="UP000198803">
    <property type="component" value="Chromosome I"/>
</dbReference>
<dbReference type="InterPro" id="IPR036366">
    <property type="entry name" value="PGBDSf"/>
</dbReference>
<proteinExistence type="predicted"/>
<dbReference type="SUPFAM" id="SSF47090">
    <property type="entry name" value="PGBD-like"/>
    <property type="match status" value="1"/>
</dbReference>
<keyword evidence="1" id="KW-0472">Membrane</keyword>
<sequence>MFSKEIIDAIVRAAQAEGWPASALLAVVECETSGKPFEQDGHTPSLLFERHKFYSELKQHQPNKLTQAIRAGLAIPKWSRNTQYKDQGTSAGRLAVIAKARAVDEEVANRAASWGLGQTMGFNAERLKYEDATHMVGELSRGIGEQIDALVREIKTDHLDKYLKAKNFTSFARGYNGSGYAQNQYDTRMAAADARWVRRLEQIANGDYEPKPGKTVTLVYQTKLKGLGFNVGKIDGDWGDLTTGATSAFQRREGVKITGHPNDETTALLERSNEPRQVADERATATVDDLRSAGSQTIASADKGSLISKIMVGAGAIGGAQQTGVLDQVQGVVDKVQQFKGIMDSVHSLTAALAPYWWVGVIAVGFLTYKLYGDVIKRRLHDHQIGVHLG</sequence>
<reference evidence="4 5" key="1">
    <citation type="submission" date="2016-10" db="EMBL/GenBank/DDBJ databases">
        <authorList>
            <person name="Varghese N."/>
            <person name="Submissions S."/>
        </authorList>
    </citation>
    <scope>NUCLEOTIDE SEQUENCE [LARGE SCALE GENOMIC DNA]</scope>
    <source>
        <strain evidence="4 5">GAS524</strain>
    </source>
</reference>
<dbReference type="InterPro" id="IPR036365">
    <property type="entry name" value="PGBD-like_sf"/>
</dbReference>
<dbReference type="InterPro" id="IPR024408">
    <property type="entry name" value="Muramidase"/>
</dbReference>
<feature type="domain" description="Peptidoglycan binding-like" evidence="2">
    <location>
        <begin position="221"/>
        <end position="269"/>
    </location>
</feature>
<evidence type="ECO:0000256" key="1">
    <source>
        <dbReference type="SAM" id="Phobius"/>
    </source>
</evidence>
<evidence type="ECO:0000313" key="4">
    <source>
        <dbReference type="EMBL" id="SDK39679.1"/>
    </source>
</evidence>
<evidence type="ECO:0000259" key="2">
    <source>
        <dbReference type="Pfam" id="PF01471"/>
    </source>
</evidence>
<dbReference type="RefSeq" id="WP_172805594.1">
    <property type="nucleotide sequence ID" value="NZ_LT629693.1"/>
</dbReference>
<dbReference type="Gene3D" id="1.10.101.10">
    <property type="entry name" value="PGBD-like superfamily/PGBD"/>
    <property type="match status" value="1"/>
</dbReference>
<evidence type="ECO:0000259" key="3">
    <source>
        <dbReference type="Pfam" id="PF11860"/>
    </source>
</evidence>
<keyword evidence="1" id="KW-0812">Transmembrane</keyword>
<name>A0ABY0QH30_9BRAD</name>
<feature type="domain" description="N-acetylmuramidase" evidence="3">
    <location>
        <begin position="22"/>
        <end position="196"/>
    </location>
</feature>
<organism evidence="4 5">
    <name type="scientific">Bradyrhizobium ottawaense</name>
    <dbReference type="NCBI Taxonomy" id="931866"/>
    <lineage>
        <taxon>Bacteria</taxon>
        <taxon>Pseudomonadati</taxon>
        <taxon>Pseudomonadota</taxon>
        <taxon>Alphaproteobacteria</taxon>
        <taxon>Hyphomicrobiales</taxon>
        <taxon>Nitrobacteraceae</taxon>
        <taxon>Bradyrhizobium</taxon>
    </lineage>
</organism>
<keyword evidence="1" id="KW-1133">Transmembrane helix</keyword>
<protein>
    <submittedName>
        <fullName evidence="4">Peptidoglycan binding domain-containing protein</fullName>
    </submittedName>
</protein>
<keyword evidence="5" id="KW-1185">Reference proteome</keyword>
<dbReference type="Pfam" id="PF01471">
    <property type="entry name" value="PG_binding_1"/>
    <property type="match status" value="1"/>
</dbReference>
<dbReference type="EMBL" id="LT629693">
    <property type="protein sequence ID" value="SDK39679.1"/>
    <property type="molecule type" value="Genomic_DNA"/>
</dbReference>